<comment type="caution">
    <text evidence="3">The sequence shown here is derived from an EMBL/GenBank/DDBJ whole genome shotgun (WGS) entry which is preliminary data.</text>
</comment>
<feature type="compositionally biased region" description="Polar residues" evidence="1">
    <location>
        <begin position="146"/>
        <end position="178"/>
    </location>
</feature>
<evidence type="ECO:0000259" key="2">
    <source>
        <dbReference type="PROSITE" id="PS50076"/>
    </source>
</evidence>
<dbReference type="InterPro" id="IPR056988">
    <property type="entry name" value="Zn_ribbon_pln"/>
</dbReference>
<dbReference type="Pfam" id="PF00226">
    <property type="entry name" value="DnaJ"/>
    <property type="match status" value="1"/>
</dbReference>
<dbReference type="Proteomes" id="UP001346149">
    <property type="component" value="Unassembled WGS sequence"/>
</dbReference>
<feature type="region of interest" description="Disordered" evidence="1">
    <location>
        <begin position="125"/>
        <end position="180"/>
    </location>
</feature>
<dbReference type="CDD" id="cd06257">
    <property type="entry name" value="DnaJ"/>
    <property type="match status" value="1"/>
</dbReference>
<evidence type="ECO:0000256" key="1">
    <source>
        <dbReference type="SAM" id="MobiDB-lite"/>
    </source>
</evidence>
<gene>
    <name evidence="3" type="ORF">SAY86_015971</name>
</gene>
<dbReference type="SUPFAM" id="SSF46565">
    <property type="entry name" value="Chaperone J-domain"/>
    <property type="match status" value="1"/>
</dbReference>
<dbReference type="PANTHER" id="PTHR44137">
    <property type="entry name" value="BNAC03G44070D PROTEIN"/>
    <property type="match status" value="1"/>
</dbReference>
<sequence length="795" mass="89687">MEWNKDEALKAKEIAERKIREMDMNGALRFAMKAQNMYPTLDGLPQLLAALGIVVSAENKVNGEVDWYRVLGVKPSADYETIKRRYSELGLILNPDRNKAVCLEGAFKILTEAWSVLSDSNKRKSYDQRRNRGNMKEINPNGKFSVPQNSDHFYDPGSSSQNFSTRDCTGANDLSGSSAPPPPYKTTFWTTCNSCKVQFEFLARYVNRHLRCPNCRLSFIAVEVLPPPISNNDLFASSALLTVQKNSSKMTRGESVSSKELPSGKAYSMGSCYSDLSDKSGPSYKVLPQLGNAITSRSPTYSATCLRSTYRSDLTRRTRISMHADRGLSSLSPNGSFTSRVEAGGPRKKRRSLDQWMKNGVREDIGSHLVTGIGAGGRATETGSINIDGGNCSKSLTELSPLKTRILLIQRAKTEIRNKLSECNVMKRVANELSSSKKVKEQHEGLEDASSNRTESNFNRVRVTMDIDCADQSEKTYCSISTMDMEADSVTNRMSVPDSDFYDFDKNRVESSFRSNQIWAVYDDDDGMPRYYALIHKLISAKPFKIRISWLNSKTNLEFSPLKWVESGFPKACGDLRIGKSEVYGSLNSFSHRMKWTKGPRGIIRIYPLKGDIWALYRNWSHDWNVFTSDEVIHSYDMVEVLEDYSEDRGANVAPLVKVPGFRTVFRKHWDPSKIWKVPREEMFRFSHQVPSHKLLGQEATHAPRGCWELDPASTPLEFLQVVSECSKQHDMLIGPRMPKGEFTVNGNACAEDFSKKDAENNKLEEAVKADRGVQGKELMVYVRRCKGRKRDVCC</sequence>
<dbReference type="SMART" id="SM00271">
    <property type="entry name" value="DnaJ"/>
    <property type="match status" value="1"/>
</dbReference>
<dbReference type="PRINTS" id="PR00625">
    <property type="entry name" value="JDOMAIN"/>
</dbReference>
<dbReference type="AlphaFoldDB" id="A0AAN7LC64"/>
<dbReference type="InterPro" id="IPR036869">
    <property type="entry name" value="J_dom_sf"/>
</dbReference>
<keyword evidence="4" id="KW-1185">Reference proteome</keyword>
<feature type="domain" description="J" evidence="2">
    <location>
        <begin position="66"/>
        <end position="130"/>
    </location>
</feature>
<feature type="region of interest" description="Disordered" evidence="1">
    <location>
        <begin position="326"/>
        <end position="351"/>
    </location>
</feature>
<dbReference type="Pfam" id="PF23551">
    <property type="entry name" value="Zn_ribbon_20"/>
    <property type="match status" value="1"/>
</dbReference>
<dbReference type="InterPro" id="IPR018253">
    <property type="entry name" value="DnaJ_domain_CS"/>
</dbReference>
<proteinExistence type="predicted"/>
<name>A0AAN7LC64_TRANT</name>
<dbReference type="EMBL" id="JAXQNO010000016">
    <property type="protein sequence ID" value="KAK4781869.1"/>
    <property type="molecule type" value="Genomic_DNA"/>
</dbReference>
<dbReference type="PROSITE" id="PS50076">
    <property type="entry name" value="DNAJ_2"/>
    <property type="match status" value="1"/>
</dbReference>
<dbReference type="Pfam" id="PF11926">
    <property type="entry name" value="DUF3444"/>
    <property type="match status" value="1"/>
</dbReference>
<dbReference type="Gene3D" id="1.10.287.110">
    <property type="entry name" value="DnaJ domain"/>
    <property type="match status" value="1"/>
</dbReference>
<protein>
    <recommendedName>
        <fullName evidence="2">J domain-containing protein</fullName>
    </recommendedName>
</protein>
<dbReference type="InterPro" id="IPR024593">
    <property type="entry name" value="DUF3444"/>
</dbReference>
<dbReference type="PROSITE" id="PS00636">
    <property type="entry name" value="DNAJ_1"/>
    <property type="match status" value="1"/>
</dbReference>
<reference evidence="3 4" key="1">
    <citation type="journal article" date="2023" name="Hortic Res">
        <title>Pangenome of water caltrop reveals structural variations and asymmetric subgenome divergence after allopolyploidization.</title>
        <authorList>
            <person name="Zhang X."/>
            <person name="Chen Y."/>
            <person name="Wang L."/>
            <person name="Yuan Y."/>
            <person name="Fang M."/>
            <person name="Shi L."/>
            <person name="Lu R."/>
            <person name="Comes H.P."/>
            <person name="Ma Y."/>
            <person name="Chen Y."/>
            <person name="Huang G."/>
            <person name="Zhou Y."/>
            <person name="Zheng Z."/>
            <person name="Qiu Y."/>
        </authorList>
    </citation>
    <scope>NUCLEOTIDE SEQUENCE [LARGE SCALE GENOMIC DNA]</scope>
    <source>
        <strain evidence="3">F231</strain>
    </source>
</reference>
<dbReference type="InterPro" id="IPR001623">
    <property type="entry name" value="DnaJ_domain"/>
</dbReference>
<accession>A0AAN7LC64</accession>
<feature type="compositionally biased region" description="Polar residues" evidence="1">
    <location>
        <begin position="329"/>
        <end position="339"/>
    </location>
</feature>
<organism evidence="3 4">
    <name type="scientific">Trapa natans</name>
    <name type="common">Water chestnut</name>
    <dbReference type="NCBI Taxonomy" id="22666"/>
    <lineage>
        <taxon>Eukaryota</taxon>
        <taxon>Viridiplantae</taxon>
        <taxon>Streptophyta</taxon>
        <taxon>Embryophyta</taxon>
        <taxon>Tracheophyta</taxon>
        <taxon>Spermatophyta</taxon>
        <taxon>Magnoliopsida</taxon>
        <taxon>eudicotyledons</taxon>
        <taxon>Gunneridae</taxon>
        <taxon>Pentapetalae</taxon>
        <taxon>rosids</taxon>
        <taxon>malvids</taxon>
        <taxon>Myrtales</taxon>
        <taxon>Lythraceae</taxon>
        <taxon>Trapa</taxon>
    </lineage>
</organism>
<evidence type="ECO:0000313" key="4">
    <source>
        <dbReference type="Proteomes" id="UP001346149"/>
    </source>
</evidence>
<evidence type="ECO:0000313" key="3">
    <source>
        <dbReference type="EMBL" id="KAK4781869.1"/>
    </source>
</evidence>
<dbReference type="PANTHER" id="PTHR44137:SF61">
    <property type="entry name" value="J DOMAIN-CONTAINING PROTEIN"/>
    <property type="match status" value="1"/>
</dbReference>
<feature type="region of interest" description="Disordered" evidence="1">
    <location>
        <begin position="433"/>
        <end position="453"/>
    </location>
</feature>